<dbReference type="Gene3D" id="3.40.710.10">
    <property type="entry name" value="DD-peptidase/beta-lactamase superfamily"/>
    <property type="match status" value="1"/>
</dbReference>
<dbReference type="SUPFAM" id="SSF56601">
    <property type="entry name" value="beta-lactamase/transpeptidase-like"/>
    <property type="match status" value="1"/>
</dbReference>
<sequence length="316" mass="31046">MTRRYIVLALTAVTALSAAGCADLGAPAEPVIVTETVATVTGAPLQGGVGAAPGEQSSPSGLPVLPPGHQGPGTPGEPAGVPEHGGAVDLNGVVNLVQGPAGVAVAPVGDPGEVASAGAWQSGVAWSTIKVPLAVAVERSNPQVLTNSASAITVSDNQAAEALWLSLGGGQASASAVMAVLAEGDDPVSQVPAVHTRAGYSIFGQTQWSLGDQTRFASALPCLNGASRVVELMGQISPSQQWGLGRIPGARFKGGWGPGESGGYLVRQFGIVPGAGGDITVALAVQAPTFEAGTAALSTLADGLAPQLSTMPGGSC</sequence>
<dbReference type="InterPro" id="IPR012338">
    <property type="entry name" value="Beta-lactam/transpept-like"/>
</dbReference>
<gene>
    <name evidence="3" type="ORF">ACFFVD_17360</name>
</gene>
<protein>
    <submittedName>
        <fullName evidence="3">Uncharacterized protein</fullName>
    </submittedName>
</protein>
<reference evidence="3 4" key="1">
    <citation type="submission" date="2024-09" db="EMBL/GenBank/DDBJ databases">
        <authorList>
            <person name="Sun Q."/>
            <person name="Mori K."/>
        </authorList>
    </citation>
    <scope>NUCLEOTIDE SEQUENCE [LARGE SCALE GENOMIC DNA]</scope>
    <source>
        <strain evidence="3 4">CCM 7659</strain>
    </source>
</reference>
<keyword evidence="4" id="KW-1185">Reference proteome</keyword>
<evidence type="ECO:0000256" key="1">
    <source>
        <dbReference type="SAM" id="MobiDB-lite"/>
    </source>
</evidence>
<feature type="chain" id="PRO_5045690523" evidence="2">
    <location>
        <begin position="23"/>
        <end position="316"/>
    </location>
</feature>
<dbReference type="Proteomes" id="UP001589700">
    <property type="component" value="Unassembled WGS sequence"/>
</dbReference>
<accession>A0ABV5JUU8</accession>
<evidence type="ECO:0000313" key="4">
    <source>
        <dbReference type="Proteomes" id="UP001589700"/>
    </source>
</evidence>
<dbReference type="PROSITE" id="PS51257">
    <property type="entry name" value="PROKAR_LIPOPROTEIN"/>
    <property type="match status" value="1"/>
</dbReference>
<name>A0ABV5JUU8_9ACTN</name>
<evidence type="ECO:0000313" key="3">
    <source>
        <dbReference type="EMBL" id="MFB9261548.1"/>
    </source>
</evidence>
<organism evidence="3 4">
    <name type="scientific">Dietzia aerolata</name>
    <dbReference type="NCBI Taxonomy" id="595984"/>
    <lineage>
        <taxon>Bacteria</taxon>
        <taxon>Bacillati</taxon>
        <taxon>Actinomycetota</taxon>
        <taxon>Actinomycetes</taxon>
        <taxon>Mycobacteriales</taxon>
        <taxon>Dietziaceae</taxon>
        <taxon>Dietzia</taxon>
    </lineage>
</organism>
<dbReference type="RefSeq" id="WP_182632381.1">
    <property type="nucleotide sequence ID" value="NZ_JAALDM010000138.1"/>
</dbReference>
<evidence type="ECO:0000256" key="2">
    <source>
        <dbReference type="SAM" id="SignalP"/>
    </source>
</evidence>
<feature type="region of interest" description="Disordered" evidence="1">
    <location>
        <begin position="47"/>
        <end position="85"/>
    </location>
</feature>
<comment type="caution">
    <text evidence="3">The sequence shown here is derived from an EMBL/GenBank/DDBJ whole genome shotgun (WGS) entry which is preliminary data.</text>
</comment>
<dbReference type="EMBL" id="JBHMDY010000033">
    <property type="protein sequence ID" value="MFB9261548.1"/>
    <property type="molecule type" value="Genomic_DNA"/>
</dbReference>
<proteinExistence type="predicted"/>
<keyword evidence="2" id="KW-0732">Signal</keyword>
<feature type="signal peptide" evidence="2">
    <location>
        <begin position="1"/>
        <end position="22"/>
    </location>
</feature>